<dbReference type="eggNOG" id="COG3464">
    <property type="taxonomic scope" value="Bacteria"/>
</dbReference>
<dbReference type="Pfam" id="PF01610">
    <property type="entry name" value="DDE_Tnp_ISL3"/>
    <property type="match status" value="1"/>
</dbReference>
<dbReference type="InterPro" id="IPR032877">
    <property type="entry name" value="Transposase_HTH"/>
</dbReference>
<dbReference type="Proteomes" id="UP000007517">
    <property type="component" value="Chromosome"/>
</dbReference>
<dbReference type="Pfam" id="PF13542">
    <property type="entry name" value="HTH_Tnp_ISL3"/>
    <property type="match status" value="1"/>
</dbReference>
<dbReference type="NCBIfam" id="NF033550">
    <property type="entry name" value="transpos_ISL3"/>
    <property type="match status" value="1"/>
</dbReference>
<reference evidence="4 5" key="1">
    <citation type="journal article" date="2012" name="J. Bacteriol.">
        <title>Genome Sequence of Blastococcus saxobsidens DD2, a Stone-Inhabiting Bacterium.</title>
        <authorList>
            <person name="Chouaia B."/>
            <person name="Crotti E."/>
            <person name="Brusetti L."/>
            <person name="Daffonchio D."/>
            <person name="Essoussi I."/>
            <person name="Nouioui I."/>
            <person name="Sbissi I."/>
            <person name="Ghodhbane-Gtari F."/>
            <person name="Gtari M."/>
            <person name="Vacherie B."/>
            <person name="Barbe V."/>
            <person name="Medigue C."/>
            <person name="Gury J."/>
            <person name="Pujic P."/>
            <person name="Normand P."/>
        </authorList>
    </citation>
    <scope>NUCLEOTIDE SEQUENCE [LARGE SCALE GENOMIC DNA]</scope>
    <source>
        <strain evidence="4 5">DD2</strain>
    </source>
</reference>
<dbReference type="OrthoDB" id="3238779at2"/>
<organism evidence="4 5">
    <name type="scientific">Blastococcus saxobsidens (strain DD2)</name>
    <dbReference type="NCBI Taxonomy" id="1146883"/>
    <lineage>
        <taxon>Bacteria</taxon>
        <taxon>Bacillati</taxon>
        <taxon>Actinomycetota</taxon>
        <taxon>Actinomycetes</taxon>
        <taxon>Geodermatophilales</taxon>
        <taxon>Geodermatophilaceae</taxon>
        <taxon>Blastococcus</taxon>
    </lineage>
</organism>
<dbReference type="EMBL" id="FO117623">
    <property type="protein sequence ID" value="CCG05234.1"/>
    <property type="molecule type" value="Genomic_DNA"/>
</dbReference>
<feature type="domain" description="Transposase IS204/IS1001/IS1096/IS1165 DDE" evidence="1">
    <location>
        <begin position="201"/>
        <end position="435"/>
    </location>
</feature>
<dbReference type="Pfam" id="PF14690">
    <property type="entry name" value="Zn_ribbon_ISL3"/>
    <property type="match status" value="1"/>
</dbReference>
<dbReference type="PANTHER" id="PTHR33498:SF1">
    <property type="entry name" value="TRANSPOSASE FOR INSERTION SEQUENCE ELEMENT IS1557"/>
    <property type="match status" value="1"/>
</dbReference>
<dbReference type="STRING" id="1146883.BLASA_4425"/>
<sequence length="455" mass="49786">MSQPTQDQCVQSQLDSDASRLFGLDGLAVARVVAEGVDGRVVHVVTADETAAGCPSCGVISVSVKGRVSSRPRDLPHGPSGLLLVWHKRRWRCAETACERRSFTESLPAVPARARLTMRLRAELGSAVADSGRTVAEVAGHHRVGWSTVHQAFIDHVTPVLAAPLPPVKVLGVDETRRGKPVFARDPETGRWVVVADRWHTGFVDAAGSGGLLAQVEGRSAAAVTTWLAEQPAAWRQSITHVAIDLSASYAAAVRAGLPHAVIVADRFHLVRLAGDTVTAVRQRVIRETEGRRGRKVDPAWRLRRRLLTAHERLSSDSFTRMWNTLVDTGAPGEEILSAWVVKEDLRALLALAGTAPDREDIHRRLEVFYAHAAASTAPEVHRLAATIETWWPAILAGLHTGYSNARSEGYNRLAKHVGRDAFGFRNPTNQRRRIRWSCTRQHRRAAAVMITLPA</sequence>
<dbReference type="PANTHER" id="PTHR33498">
    <property type="entry name" value="TRANSPOSASE FOR INSERTION SEQUENCE ELEMENT IS1557"/>
    <property type="match status" value="1"/>
</dbReference>
<evidence type="ECO:0000313" key="4">
    <source>
        <dbReference type="EMBL" id="CCG05234.1"/>
    </source>
</evidence>
<name>H6RNT6_BLASD</name>
<accession>H6RNT6</accession>
<evidence type="ECO:0000259" key="1">
    <source>
        <dbReference type="Pfam" id="PF01610"/>
    </source>
</evidence>
<dbReference type="InterPro" id="IPR047951">
    <property type="entry name" value="Transpos_ISL3"/>
</dbReference>
<dbReference type="InterPro" id="IPR029261">
    <property type="entry name" value="Transposase_Znf"/>
</dbReference>
<protein>
    <submittedName>
        <fullName evidence="4">Transposase</fullName>
    </submittedName>
</protein>
<dbReference type="InterPro" id="IPR002560">
    <property type="entry name" value="Transposase_DDE"/>
</dbReference>
<proteinExistence type="predicted"/>
<dbReference type="AlphaFoldDB" id="H6RNT6"/>
<reference evidence="5" key="2">
    <citation type="submission" date="2012-02" db="EMBL/GenBank/DDBJ databases">
        <title>Complete genome sequence of Blastococcus saxobsidens strain DD2.</title>
        <authorList>
            <person name="Genoscope."/>
        </authorList>
    </citation>
    <scope>NUCLEOTIDE SEQUENCE [LARGE SCALE GENOMIC DNA]</scope>
    <source>
        <strain evidence="5">DD2</strain>
    </source>
</reference>
<dbReference type="KEGG" id="bsd:BLASA_4425"/>
<keyword evidence="5" id="KW-1185">Reference proteome</keyword>
<dbReference type="RefSeq" id="WP_014378102.1">
    <property type="nucleotide sequence ID" value="NC_016943.1"/>
</dbReference>
<feature type="domain" description="Transposase IS204/IS1001/IS1096/IS1165 helix-turn-helix" evidence="2">
    <location>
        <begin position="105"/>
        <end position="157"/>
    </location>
</feature>
<feature type="domain" description="Transposase IS204/IS1001/IS1096/IS1165 zinc-finger" evidence="3">
    <location>
        <begin position="52"/>
        <end position="95"/>
    </location>
</feature>
<gene>
    <name evidence="4" type="ordered locus">BLASA_4425</name>
</gene>
<dbReference type="HOGENOM" id="CLU_041900_3_3_11"/>
<evidence type="ECO:0000313" key="5">
    <source>
        <dbReference type="Proteomes" id="UP000007517"/>
    </source>
</evidence>
<evidence type="ECO:0000259" key="2">
    <source>
        <dbReference type="Pfam" id="PF13542"/>
    </source>
</evidence>
<evidence type="ECO:0000259" key="3">
    <source>
        <dbReference type="Pfam" id="PF14690"/>
    </source>
</evidence>